<protein>
    <recommendedName>
        <fullName evidence="5">BNR repeat-containing family member</fullName>
    </recommendedName>
</protein>
<accession>A0A084ENG4</accession>
<dbReference type="AlphaFoldDB" id="A0A084ENG4"/>
<evidence type="ECO:0000256" key="1">
    <source>
        <dbReference type="SAM" id="MobiDB-lite"/>
    </source>
</evidence>
<evidence type="ECO:0008006" key="5">
    <source>
        <dbReference type="Google" id="ProtNLM"/>
    </source>
</evidence>
<feature type="chain" id="PRO_5001774575" description="BNR repeat-containing family member" evidence="2">
    <location>
        <begin position="28"/>
        <end position="460"/>
    </location>
</feature>
<name>A0A084ENG4_SPHYA</name>
<proteinExistence type="predicted"/>
<dbReference type="PATRIC" id="fig|13690.10.peg.2085"/>
<comment type="caution">
    <text evidence="3">The sequence shown here is derived from an EMBL/GenBank/DDBJ whole genome shotgun (WGS) entry which is preliminary data.</text>
</comment>
<sequence>MATVMKRHGLRLSLIGFGGLSAFAALAGTPAKQAAVDINCSTSRDSKGNAIQIGQTWSGVQTQIGAAMSSQGIIYALYYDPDRYITLTSYNGQTNQICRRRLAFRFNGWDAHNSLTLAISNDGVIHATGNMHASPLIYARGTSLATIKPATMTGTNEQHVTYPQFLLDSAGNLLFRYRDGRSGNGIWRMNRWTNGRWSALPPLFVDQDGGRPTSAYPTAFTIDADGLFHVAIVWRRTADVASNYAVTYAKTRDFQTWLVNGHSIKGPLTPDNMEIIDTPGEGAGLVNNAALEISSTGQPLILFTKYAADGANAIYLATRTASGWKYRSLAEARKRTELTGGGSIPDMPRGSFGKDKTGSMEARISFGSGDTHAVALDLRPFEAITATGGKAAISTIPIPAGMADSQQASAIIRKNGVASPVYGQLRWFGQKPNRDHPYQCNATAPKACNPPPSPLLLYLN</sequence>
<dbReference type="EMBL" id="JGVR01000009">
    <property type="protein sequence ID" value="KEZ19506.1"/>
    <property type="molecule type" value="Genomic_DNA"/>
</dbReference>
<organism evidence="3 4">
    <name type="scientific">Sphingobium yanoikuyae</name>
    <name type="common">Sphingomonas yanoikuyae</name>
    <dbReference type="NCBI Taxonomy" id="13690"/>
    <lineage>
        <taxon>Bacteria</taxon>
        <taxon>Pseudomonadati</taxon>
        <taxon>Pseudomonadota</taxon>
        <taxon>Alphaproteobacteria</taxon>
        <taxon>Sphingomonadales</taxon>
        <taxon>Sphingomonadaceae</taxon>
        <taxon>Sphingobium</taxon>
    </lineage>
</organism>
<evidence type="ECO:0000313" key="3">
    <source>
        <dbReference type="EMBL" id="KEZ19506.1"/>
    </source>
</evidence>
<dbReference type="Proteomes" id="UP000028534">
    <property type="component" value="Unassembled WGS sequence"/>
</dbReference>
<gene>
    <name evidence="3" type="ORF">CP98_02027</name>
</gene>
<dbReference type="eggNOG" id="COG4225">
    <property type="taxonomic scope" value="Bacteria"/>
</dbReference>
<evidence type="ECO:0000313" key="4">
    <source>
        <dbReference type="Proteomes" id="UP000028534"/>
    </source>
</evidence>
<feature type="region of interest" description="Disordered" evidence="1">
    <location>
        <begin position="338"/>
        <end position="358"/>
    </location>
</feature>
<keyword evidence="2" id="KW-0732">Signal</keyword>
<feature type="signal peptide" evidence="2">
    <location>
        <begin position="1"/>
        <end position="27"/>
    </location>
</feature>
<dbReference type="Pfam" id="PF15892">
    <property type="entry name" value="BNR_4"/>
    <property type="match status" value="1"/>
</dbReference>
<reference evidence="3 4" key="1">
    <citation type="submission" date="2014-03" db="EMBL/GenBank/DDBJ databases">
        <title>Genome sequence of Sphingobium yanoikuyae B1.</title>
        <authorList>
            <person name="Gan H.M."/>
            <person name="Gan H.Y."/>
            <person name="Savka M.A."/>
        </authorList>
    </citation>
    <scope>NUCLEOTIDE SEQUENCE [LARGE SCALE GENOMIC DNA]</scope>
    <source>
        <strain evidence="3 4">B1</strain>
    </source>
</reference>
<evidence type="ECO:0000256" key="2">
    <source>
        <dbReference type="SAM" id="SignalP"/>
    </source>
</evidence>